<name>A0A6A7RQ39_9PROT</name>
<evidence type="ECO:0000313" key="2">
    <source>
        <dbReference type="Proteomes" id="UP000342300"/>
    </source>
</evidence>
<dbReference type="EMBL" id="PDHS01000035">
    <property type="protein sequence ID" value="MQM29310.1"/>
    <property type="molecule type" value="Genomic_DNA"/>
</dbReference>
<proteinExistence type="predicted"/>
<evidence type="ECO:0000313" key="1">
    <source>
        <dbReference type="EMBL" id="MQM29310.1"/>
    </source>
</evidence>
<dbReference type="Proteomes" id="UP000342300">
    <property type="component" value="Unassembled WGS sequence"/>
</dbReference>
<dbReference type="AlphaFoldDB" id="A0A6A7RQ39"/>
<protein>
    <recommendedName>
        <fullName evidence="3">DUF3489 domain-containing protein</fullName>
    </recommendedName>
</protein>
<comment type="caution">
    <text evidence="1">The sequence shown here is derived from an EMBL/GenBank/DDBJ whole genome shotgun (WGS) entry which is preliminary data.</text>
</comment>
<accession>A0A6A7RQ39</accession>
<organism evidence="1 2">
    <name type="scientific">Candidatus Accumulibacter phosphatis</name>
    <dbReference type="NCBI Taxonomy" id="327160"/>
    <lineage>
        <taxon>Bacteria</taxon>
        <taxon>Pseudomonadati</taxon>
        <taxon>Pseudomonadota</taxon>
        <taxon>Betaproteobacteria</taxon>
        <taxon>Candidatus Accumulibacter</taxon>
    </lineage>
</organism>
<reference evidence="1 2" key="1">
    <citation type="submission" date="2017-09" db="EMBL/GenBank/DDBJ databases">
        <title>Metagenomic Analysis Reveals Denitrifying Candidatus Accumulibacter and Flanking Population as a Source of N2O.</title>
        <authorList>
            <person name="Gao H."/>
            <person name="Mao Y."/>
            <person name="Zhao X."/>
            <person name="Liu W.-T."/>
            <person name="Zhang T."/>
            <person name="Wells G."/>
        </authorList>
    </citation>
    <scope>NUCLEOTIDE SEQUENCE [LARGE SCALE GENOMIC DNA]</scope>
    <source>
        <strain evidence="1">CANDO_2_IC</strain>
    </source>
</reference>
<gene>
    <name evidence="1" type="ORF">CRU78_01680</name>
</gene>
<evidence type="ECO:0008006" key="3">
    <source>
        <dbReference type="Google" id="ProtNLM"/>
    </source>
</evidence>
<dbReference type="Pfam" id="PF11994">
    <property type="entry name" value="DUF3489"/>
    <property type="match status" value="1"/>
</dbReference>
<dbReference type="InterPro" id="IPR021880">
    <property type="entry name" value="DUF3489"/>
</dbReference>
<sequence>MTRTALTDTHHQVLEHAAEQPDGRLAWFPDNVKGRARKKVIDGLCNKALITGSDADWFISPGGYDALGRTPPALPSTHPDPEVEAALVATETQWVAEKQEPTAQPRTRENSKQATVIQLLKRPEGATIRQICETTGWQSHTVRGTFAGAFKKKLGLTITSEKPAGGERIYHVG</sequence>